<evidence type="ECO:0000313" key="2">
    <source>
        <dbReference type="EMBL" id="AYQ55486.1"/>
    </source>
</evidence>
<name>A0A3G3II17_9ARCH</name>
<dbReference type="Proteomes" id="UP000273278">
    <property type="component" value="Chromosome"/>
</dbReference>
<sequence length="91" mass="9752">MPTMAESFKIQFLESLSALIVSAFGLVAALAWNETIKQAIAAIFESEDDLLGLTIYALLVTVIAVAATMLITRATEKAKAALEHAGKKKEE</sequence>
<evidence type="ECO:0000256" key="1">
    <source>
        <dbReference type="SAM" id="Phobius"/>
    </source>
</evidence>
<evidence type="ECO:0000313" key="3">
    <source>
        <dbReference type="Proteomes" id="UP000273278"/>
    </source>
</evidence>
<dbReference type="InterPro" id="IPR043713">
    <property type="entry name" value="DUF5654"/>
</dbReference>
<reference evidence="2 3" key="1">
    <citation type="submission" date="2016-10" db="EMBL/GenBank/DDBJ databases">
        <title>Complete genome of the TMA-utilizing, human hosted archaeon Methanomethylophilus alvus Gen. nov, sp. nov., strain Mx-05, derived from a pure culture.</title>
        <authorList>
            <person name="Brugere J.-F."/>
            <person name="Ben Hania W."/>
            <person name="Chaudhary P.P."/>
            <person name="Gaci N."/>
            <person name="Borrel G."/>
            <person name="Cao Van Tuat L."/>
            <person name="Fardeau M.-L."/>
            <person name="Harris H.M.B."/>
            <person name="O'Toole P.W."/>
            <person name="Ollivier B."/>
        </authorList>
    </citation>
    <scope>NUCLEOTIDE SEQUENCE [LARGE SCALE GENOMIC DNA]</scope>
    <source>
        <strain evidence="2 3">Mx-05</strain>
    </source>
</reference>
<keyword evidence="1" id="KW-0812">Transmembrane</keyword>
<proteinExistence type="predicted"/>
<keyword evidence="1" id="KW-1133">Transmembrane helix</keyword>
<keyword evidence="1" id="KW-0472">Membrane</keyword>
<dbReference type="AlphaFoldDB" id="A0A3G3II17"/>
<feature type="transmembrane region" description="Helical" evidence="1">
    <location>
        <begin position="12"/>
        <end position="33"/>
    </location>
</feature>
<dbReference type="EMBL" id="CP017686">
    <property type="protein sequence ID" value="AYQ55486.1"/>
    <property type="molecule type" value="Genomic_DNA"/>
</dbReference>
<dbReference type="Pfam" id="PF18898">
    <property type="entry name" value="DUF5654"/>
    <property type="match status" value="1"/>
</dbReference>
<organism evidence="2 3">
    <name type="scientific">Methanomethylophilus alvi</name>
    <dbReference type="NCBI Taxonomy" id="1291540"/>
    <lineage>
        <taxon>Archaea</taxon>
        <taxon>Methanobacteriati</taxon>
        <taxon>Thermoplasmatota</taxon>
        <taxon>Thermoplasmata</taxon>
        <taxon>Methanomassiliicoccales</taxon>
        <taxon>Methanomethylophilaceae</taxon>
        <taxon>Methanomethylophilus</taxon>
    </lineage>
</organism>
<gene>
    <name evidence="2" type="ORF">BKD89_06725</name>
</gene>
<feature type="transmembrane region" description="Helical" evidence="1">
    <location>
        <begin position="53"/>
        <end position="72"/>
    </location>
</feature>
<protein>
    <submittedName>
        <fullName evidence="2">Uncharacterized protein</fullName>
    </submittedName>
</protein>
<accession>A0A3G3II17</accession>